<feature type="signal peptide" evidence="1">
    <location>
        <begin position="1"/>
        <end position="37"/>
    </location>
</feature>
<dbReference type="HOGENOM" id="CLU_1237275_0_0_7"/>
<dbReference type="PANTHER" id="PTHR35271:SF1">
    <property type="entry name" value="ABC TRANSPORTER, SUBSTRATE-BINDING LIPOPROTEIN"/>
    <property type="match status" value="1"/>
</dbReference>
<keyword evidence="1" id="KW-0732">Signal</keyword>
<gene>
    <name evidence="2" type="ORF">ETSY1_27475</name>
</gene>
<organism evidence="2 3">
    <name type="scientific">Entotheonella factor</name>
    <dbReference type="NCBI Taxonomy" id="1429438"/>
    <lineage>
        <taxon>Bacteria</taxon>
        <taxon>Pseudomonadati</taxon>
        <taxon>Nitrospinota/Tectimicrobiota group</taxon>
        <taxon>Candidatus Tectimicrobiota</taxon>
        <taxon>Candidatus Entotheonellia</taxon>
        <taxon>Candidatus Entotheonellales</taxon>
        <taxon>Candidatus Entotheonellaceae</taxon>
        <taxon>Candidatus Entotheonella</taxon>
    </lineage>
</organism>
<name>W4LE65_ENTF1</name>
<accession>W4LE65</accession>
<dbReference type="EMBL" id="AZHW01000819">
    <property type="protein sequence ID" value="ETW96224.1"/>
    <property type="molecule type" value="Genomic_DNA"/>
</dbReference>
<sequence>MKQLKRLARPRIFSNLTANIAMLLVCCLSLVSTPAIAGAPSANEKKDITYRIGFHLWKPGKIYDEALAGIEDGLALAGIVYEKVVLESNRDQSMAIKNLRALDNMGLHLIYSLSSAGTKIATTLGMKTPVIATVVNHPASLGVNQTQNQAETNLTGTSYYVDAYKQMQFYQSLFPNIKKVGMIYDKNNPAGALAEEPFMRQTSEKHNLEFQSVSIKKENEISEA</sequence>
<feature type="chain" id="PRO_5004844697" description="ABC transporter substrate-binding protein" evidence="1">
    <location>
        <begin position="38"/>
        <end position="224"/>
    </location>
</feature>
<evidence type="ECO:0000256" key="1">
    <source>
        <dbReference type="SAM" id="SignalP"/>
    </source>
</evidence>
<reference evidence="2 3" key="1">
    <citation type="journal article" date="2014" name="Nature">
        <title>An environmental bacterial taxon with a large and distinct metabolic repertoire.</title>
        <authorList>
            <person name="Wilson M.C."/>
            <person name="Mori T."/>
            <person name="Ruckert C."/>
            <person name="Uria A.R."/>
            <person name="Helf M.J."/>
            <person name="Takada K."/>
            <person name="Gernert C."/>
            <person name="Steffens U.A."/>
            <person name="Heycke N."/>
            <person name="Schmitt S."/>
            <person name="Rinke C."/>
            <person name="Helfrich E.J."/>
            <person name="Brachmann A.O."/>
            <person name="Gurgui C."/>
            <person name="Wakimoto T."/>
            <person name="Kracht M."/>
            <person name="Crusemann M."/>
            <person name="Hentschel U."/>
            <person name="Abe I."/>
            <person name="Matsunaga S."/>
            <person name="Kalinowski J."/>
            <person name="Takeyama H."/>
            <person name="Piel J."/>
        </authorList>
    </citation>
    <scope>NUCLEOTIDE SEQUENCE [LARGE SCALE GENOMIC DNA]</scope>
    <source>
        <strain evidence="3">TSY1</strain>
    </source>
</reference>
<evidence type="ECO:0000313" key="2">
    <source>
        <dbReference type="EMBL" id="ETW96224.1"/>
    </source>
</evidence>
<dbReference type="AlphaFoldDB" id="W4LE65"/>
<dbReference type="InterPro" id="IPR007487">
    <property type="entry name" value="ABC_transpt-TYRBP-like"/>
</dbReference>
<dbReference type="Proteomes" id="UP000019141">
    <property type="component" value="Unassembled WGS sequence"/>
</dbReference>
<feature type="non-terminal residue" evidence="2">
    <location>
        <position position="224"/>
    </location>
</feature>
<dbReference type="PANTHER" id="PTHR35271">
    <property type="entry name" value="ABC TRANSPORTER, SUBSTRATE-BINDING LIPOPROTEIN-RELATED"/>
    <property type="match status" value="1"/>
</dbReference>
<evidence type="ECO:0008006" key="4">
    <source>
        <dbReference type="Google" id="ProtNLM"/>
    </source>
</evidence>
<comment type="caution">
    <text evidence="2">The sequence shown here is derived from an EMBL/GenBank/DDBJ whole genome shotgun (WGS) entry which is preliminary data.</text>
</comment>
<dbReference type="Pfam" id="PF04392">
    <property type="entry name" value="ABC_sub_bind"/>
    <property type="match status" value="1"/>
</dbReference>
<proteinExistence type="predicted"/>
<protein>
    <recommendedName>
        <fullName evidence="4">ABC transporter substrate-binding protein</fullName>
    </recommendedName>
</protein>
<evidence type="ECO:0000313" key="3">
    <source>
        <dbReference type="Proteomes" id="UP000019141"/>
    </source>
</evidence>
<keyword evidence="3" id="KW-1185">Reference proteome</keyword>
<dbReference type="Gene3D" id="3.40.50.2300">
    <property type="match status" value="2"/>
</dbReference>